<organism evidence="3 4">
    <name type="scientific">Hwanghaeella grinnelliae</name>
    <dbReference type="NCBI Taxonomy" id="2500179"/>
    <lineage>
        <taxon>Bacteria</taxon>
        <taxon>Pseudomonadati</taxon>
        <taxon>Pseudomonadota</taxon>
        <taxon>Alphaproteobacteria</taxon>
        <taxon>Rhodospirillales</taxon>
        <taxon>Rhodospirillaceae</taxon>
        <taxon>Hwanghaeella</taxon>
    </lineage>
</organism>
<dbReference type="Proteomes" id="UP000287447">
    <property type="component" value="Unassembled WGS sequence"/>
</dbReference>
<evidence type="ECO:0000313" key="4">
    <source>
        <dbReference type="Proteomes" id="UP000287447"/>
    </source>
</evidence>
<gene>
    <name evidence="3" type="ORF">EOI86_21020</name>
</gene>
<keyword evidence="1" id="KW-1133">Transmembrane helix</keyword>
<evidence type="ECO:0000256" key="1">
    <source>
        <dbReference type="SAM" id="Phobius"/>
    </source>
</evidence>
<dbReference type="NCBIfam" id="TIGR02595">
    <property type="entry name" value="PEP_CTERM"/>
    <property type="match status" value="1"/>
</dbReference>
<dbReference type="InterPro" id="IPR013424">
    <property type="entry name" value="Ice-binding_C"/>
</dbReference>
<dbReference type="AlphaFoldDB" id="A0A3S2W1T7"/>
<proteinExistence type="predicted"/>
<dbReference type="EMBL" id="SADE01000004">
    <property type="protein sequence ID" value="RVU33642.1"/>
    <property type="molecule type" value="Genomic_DNA"/>
</dbReference>
<evidence type="ECO:0000256" key="2">
    <source>
        <dbReference type="SAM" id="SignalP"/>
    </source>
</evidence>
<keyword evidence="2" id="KW-0732">Signal</keyword>
<feature type="transmembrane region" description="Helical" evidence="1">
    <location>
        <begin position="202"/>
        <end position="221"/>
    </location>
</feature>
<keyword evidence="1" id="KW-0812">Transmembrane</keyword>
<evidence type="ECO:0000313" key="3">
    <source>
        <dbReference type="EMBL" id="RVU33642.1"/>
    </source>
</evidence>
<sequence>MESPVMQKFFLSLVIATATLTASSAQATFVSLGDCDGAIDCFVTATPPNPIIQNPNDGILLAWNEVQNFELTQDLRVDRVFDPNASFVEALSGGDFLIKAGTIVSSHYLQWDPGNGSDGRVSSTIELDSQVFAFITADNNLFNSDFLGLAGLDYADFGFRGLESGDTTVFNGTDVDISWAATSPGDWTRLITAFSPGGVTTVPVPAAAPLLGLGLAAFGLLSTRRRKG</sequence>
<name>A0A3S2W1T7_9PROT</name>
<protein>
    <submittedName>
        <fullName evidence="3">PEP-CTERM sorting domain-containing protein</fullName>
    </submittedName>
</protein>
<keyword evidence="4" id="KW-1185">Reference proteome</keyword>
<reference evidence="4" key="1">
    <citation type="submission" date="2019-01" db="EMBL/GenBank/DDBJ databases">
        <title>Gri0909 isolated from a small marine red alga.</title>
        <authorList>
            <person name="Kim J."/>
            <person name="Jeong S.E."/>
            <person name="Jeon C.O."/>
        </authorList>
    </citation>
    <scope>NUCLEOTIDE SEQUENCE [LARGE SCALE GENOMIC DNA]</scope>
    <source>
        <strain evidence="4">Gri0909</strain>
    </source>
</reference>
<feature type="signal peptide" evidence="2">
    <location>
        <begin position="1"/>
        <end position="27"/>
    </location>
</feature>
<keyword evidence="1" id="KW-0472">Membrane</keyword>
<accession>A0A3S2W1T7</accession>
<feature type="chain" id="PRO_5018702925" evidence="2">
    <location>
        <begin position="28"/>
        <end position="228"/>
    </location>
</feature>
<comment type="caution">
    <text evidence="3">The sequence shown here is derived from an EMBL/GenBank/DDBJ whole genome shotgun (WGS) entry which is preliminary data.</text>
</comment>